<evidence type="ECO:0000256" key="6">
    <source>
        <dbReference type="ARBA" id="ARBA00022884"/>
    </source>
</evidence>
<dbReference type="PANTHER" id="PTHR23355:SF9">
    <property type="entry name" value="DIS3-LIKE EXONUCLEASE 2"/>
    <property type="match status" value="1"/>
</dbReference>
<dbReference type="SUPFAM" id="SSF50249">
    <property type="entry name" value="Nucleic acid-binding proteins"/>
    <property type="match status" value="3"/>
</dbReference>
<dbReference type="InterPro" id="IPR011805">
    <property type="entry name" value="RNase_R"/>
</dbReference>
<dbReference type="GO" id="GO:0005829">
    <property type="term" value="C:cytosol"/>
    <property type="evidence" value="ECO:0007669"/>
    <property type="project" value="TreeGrafter"/>
</dbReference>
<keyword evidence="4 7" id="KW-0378">Hydrolase</keyword>
<keyword evidence="3 7" id="KW-0540">Nuclease</keyword>
<dbReference type="InterPro" id="IPR001900">
    <property type="entry name" value="RNase_II/R"/>
</dbReference>
<comment type="subcellular location">
    <subcellularLocation>
        <location evidence="7">Cytoplasm</location>
    </subcellularLocation>
</comment>
<dbReference type="HAMAP" id="MF_01895">
    <property type="entry name" value="RNase_R"/>
    <property type="match status" value="1"/>
</dbReference>
<dbReference type="InterPro" id="IPR022966">
    <property type="entry name" value="RNase_II/R_CS"/>
</dbReference>
<evidence type="ECO:0000256" key="1">
    <source>
        <dbReference type="ARBA" id="ARBA00001849"/>
    </source>
</evidence>
<dbReference type="GeneID" id="29673905"/>
<gene>
    <name evidence="7" type="primary">rnr</name>
    <name evidence="9" type="ordered locus">Smon_0711</name>
</gene>
<dbReference type="InterPro" id="IPR012340">
    <property type="entry name" value="NA-bd_OB-fold"/>
</dbReference>
<dbReference type="InterPro" id="IPR004476">
    <property type="entry name" value="RNase_II/RNase_R"/>
</dbReference>
<name>D1AY08_STRM9</name>
<dbReference type="GO" id="GO:0008859">
    <property type="term" value="F:exoribonuclease II activity"/>
    <property type="evidence" value="ECO:0007669"/>
    <property type="project" value="UniProtKB-UniRule"/>
</dbReference>
<keyword evidence="2 7" id="KW-0963">Cytoplasm</keyword>
<keyword evidence="5 7" id="KW-0269">Exonuclease</keyword>
<evidence type="ECO:0000256" key="2">
    <source>
        <dbReference type="ARBA" id="ARBA00022490"/>
    </source>
</evidence>
<evidence type="ECO:0000256" key="5">
    <source>
        <dbReference type="ARBA" id="ARBA00022839"/>
    </source>
</evidence>
<evidence type="ECO:0000256" key="7">
    <source>
        <dbReference type="HAMAP-Rule" id="MF_01895"/>
    </source>
</evidence>
<dbReference type="SMART" id="SM00955">
    <property type="entry name" value="RNB"/>
    <property type="match status" value="1"/>
</dbReference>
<keyword evidence="10" id="KW-1185">Reference proteome</keyword>
<dbReference type="InterPro" id="IPR050180">
    <property type="entry name" value="RNR_Ribonuclease"/>
</dbReference>
<evidence type="ECO:0000313" key="10">
    <source>
        <dbReference type="Proteomes" id="UP000002072"/>
    </source>
</evidence>
<comment type="function">
    <text evidence="7">3'-5' exoribonuclease that releases 5'-nucleoside monophosphates and is involved in maturation of structured RNAs.</text>
</comment>
<dbReference type="PROSITE" id="PS50126">
    <property type="entry name" value="S1"/>
    <property type="match status" value="1"/>
</dbReference>
<dbReference type="Proteomes" id="UP000002072">
    <property type="component" value="Chromosome"/>
</dbReference>
<evidence type="ECO:0000313" key="9">
    <source>
        <dbReference type="EMBL" id="ACZ01184.1"/>
    </source>
</evidence>
<comment type="catalytic activity">
    <reaction evidence="1 7">
        <text>Exonucleolytic cleavage in the 3'- to 5'-direction to yield nucleoside 5'-phosphates.</text>
        <dbReference type="EC" id="3.1.13.1"/>
    </reaction>
</comment>
<dbReference type="NCBIfam" id="TIGR00358">
    <property type="entry name" value="3_prime_RNase"/>
    <property type="match status" value="1"/>
</dbReference>
<dbReference type="AlphaFoldDB" id="D1AY08"/>
<protein>
    <recommendedName>
        <fullName evidence="7">Ribonuclease R</fullName>
        <shortName evidence="7">RNase R</shortName>
        <ecNumber evidence="7">3.1.13.1</ecNumber>
    </recommendedName>
</protein>
<reference evidence="9 10" key="1">
    <citation type="journal article" date="2009" name="Stand. Genomic Sci.">
        <title>Complete genome sequence of Streptobacillus moniliformis type strain (9901T).</title>
        <authorList>
            <person name="Nolan M."/>
            <person name="Gronow S."/>
            <person name="Lapidus A."/>
            <person name="Ivanova N."/>
            <person name="Copeland A."/>
            <person name="Lucas S."/>
            <person name="Del Rio T.G."/>
            <person name="Chen F."/>
            <person name="Tice H."/>
            <person name="Pitluck S."/>
            <person name="Cheng J.F."/>
            <person name="Sims D."/>
            <person name="Meincke L."/>
            <person name="Bruce D."/>
            <person name="Goodwin L."/>
            <person name="Brettin T."/>
            <person name="Han C."/>
            <person name="Detter J.C."/>
            <person name="Ovchinikova G."/>
            <person name="Pati A."/>
            <person name="Mavromatis K."/>
            <person name="Mikhailova N."/>
            <person name="Chen A."/>
            <person name="Palaniappan K."/>
            <person name="Land M."/>
            <person name="Hauser L."/>
            <person name="Chang Y.J."/>
            <person name="Jeffries C.D."/>
            <person name="Rohde M."/>
            <person name="Sproer C."/>
            <person name="Goker M."/>
            <person name="Bristow J."/>
            <person name="Eisen J.A."/>
            <person name="Markowitz V."/>
            <person name="Hugenholtz P."/>
            <person name="Kyrpides N.C."/>
            <person name="Klenk H.P."/>
            <person name="Chain P."/>
        </authorList>
    </citation>
    <scope>NUCLEOTIDE SEQUENCE [LARGE SCALE GENOMIC DNA]</scope>
    <source>
        <strain evidence="10">ATCC 14647 / DSM 12112 / NCTC 10651 / 9901</strain>
    </source>
</reference>
<dbReference type="PROSITE" id="PS01175">
    <property type="entry name" value="RIBONUCLEASE_II"/>
    <property type="match status" value="1"/>
</dbReference>
<dbReference type="EMBL" id="CP001779">
    <property type="protein sequence ID" value="ACZ01184.1"/>
    <property type="molecule type" value="Genomic_DNA"/>
</dbReference>
<dbReference type="KEGG" id="smf:Smon_0711"/>
<dbReference type="PANTHER" id="PTHR23355">
    <property type="entry name" value="RIBONUCLEASE"/>
    <property type="match status" value="1"/>
</dbReference>
<dbReference type="GO" id="GO:0006402">
    <property type="term" value="P:mRNA catabolic process"/>
    <property type="evidence" value="ECO:0007669"/>
    <property type="project" value="TreeGrafter"/>
</dbReference>
<accession>D1AY08</accession>
<dbReference type="eggNOG" id="COG0557">
    <property type="taxonomic scope" value="Bacteria"/>
</dbReference>
<keyword evidence="6 7" id="KW-0694">RNA-binding</keyword>
<dbReference type="Pfam" id="PF00773">
    <property type="entry name" value="RNB"/>
    <property type="match status" value="1"/>
</dbReference>
<dbReference type="GO" id="GO:0003723">
    <property type="term" value="F:RNA binding"/>
    <property type="evidence" value="ECO:0007669"/>
    <property type="project" value="UniProtKB-UniRule"/>
</dbReference>
<dbReference type="STRING" id="519441.Smon_0711"/>
<evidence type="ECO:0000259" key="8">
    <source>
        <dbReference type="PROSITE" id="PS50126"/>
    </source>
</evidence>
<proteinExistence type="inferred from homology"/>
<evidence type="ECO:0000256" key="4">
    <source>
        <dbReference type="ARBA" id="ARBA00022801"/>
    </source>
</evidence>
<feature type="domain" description="S1 motif" evidence="8">
    <location>
        <begin position="544"/>
        <end position="619"/>
    </location>
</feature>
<dbReference type="InterPro" id="IPR003029">
    <property type="entry name" value="S1_domain"/>
</dbReference>
<comment type="similarity">
    <text evidence="7">Belongs to the RNR ribonuclease family. RNase R subfamily.</text>
</comment>
<dbReference type="EC" id="3.1.13.1" evidence="7"/>
<dbReference type="HOGENOM" id="CLU_002333_7_3_0"/>
<dbReference type="Pfam" id="PF00575">
    <property type="entry name" value="S1"/>
    <property type="match status" value="1"/>
</dbReference>
<organism evidence="9 10">
    <name type="scientific">Streptobacillus moniliformis (strain ATCC 14647 / DSM 12112 / NCTC 10651 / 9901)</name>
    <dbReference type="NCBI Taxonomy" id="519441"/>
    <lineage>
        <taxon>Bacteria</taxon>
        <taxon>Fusobacteriati</taxon>
        <taxon>Fusobacteriota</taxon>
        <taxon>Fusobacteriia</taxon>
        <taxon>Fusobacteriales</taxon>
        <taxon>Leptotrichiaceae</taxon>
        <taxon>Streptobacillus</taxon>
    </lineage>
</organism>
<evidence type="ECO:0000256" key="3">
    <source>
        <dbReference type="ARBA" id="ARBA00022722"/>
    </source>
</evidence>
<dbReference type="RefSeq" id="WP_012858735.1">
    <property type="nucleotide sequence ID" value="NC_013515.1"/>
</dbReference>
<dbReference type="OrthoDB" id="9764149at2"/>
<sequence length="619" mass="72167">MNKIFESKFICKNKRIAFAYTDNNEKVLIRDINFNNAFDGDTVIVEIIDNERLIGKVNKIVKRQDSPYFGNVILCKRNKYIIRLNRSDLIVTTTTKKINIKHGDILSFNIDYTTLNKDDIKVNILNNFGNINNSDNILNSLLDASNISKGFLNEIKKEVVEIRRPNVSEELKYRVDLRHQKTITIDDISAKDLDDAIYLEKEENHYILYVSIADVSYFVKEYSKLDFEAAKRGNSIYLAEQVIPMLPKKLSNNLCSLNPDEDKLTFTVKLKYDLNGKLIESDFFKSIIKSHHRLNYTDVNKMFDNNDKSYPILWDMLELSKLLRKQKNKKGMINFNIPEIKLILDENGDIKEISKRISGLSQELIENFMVAANEAVAEYLHWQNIPAIYRVHEAPEIDTLRSLNKKLNILGYNINNVMDIHPGKIAKIIDKSSNDENSYLIHKTVLQAMKRAKYMNENKGHFGLALDNYLHFTSPIRRYSDLIVHRMLQFTLNNKKISTKYIDKKKEEYKLIAEHISKTERVAERLEKDSIKLKLLDYMKKHLNEVFEARISGIIRGKIFLQLDNLIETVFYDNISSKYIIDDALLIDNKGNKFNIGDKVKIKIIKLDYERIEIISEVL</sequence>